<evidence type="ECO:0000313" key="2">
    <source>
        <dbReference type="Proteomes" id="UP001310248"/>
    </source>
</evidence>
<accession>A0ABU7G5B4</accession>
<name>A0ABU7G5B4_9ALTE</name>
<gene>
    <name evidence="1" type="ORF">SNR37_003865</name>
</gene>
<dbReference type="Proteomes" id="UP001310248">
    <property type="component" value="Unassembled WGS sequence"/>
</dbReference>
<reference evidence="2" key="1">
    <citation type="submission" date="2023-07" db="EMBL/GenBank/DDBJ databases">
        <title>Draft genome sequence of Agarivorans aestuarii strain ZMCS4, a CAZymes producing bacteria isolated from the marine brown algae Clodostephus spongiosus.</title>
        <authorList>
            <person name="Lorente B."/>
            <person name="Cabral C."/>
            <person name="Frias J."/>
            <person name="Faria J."/>
            <person name="Toubarro D."/>
        </authorList>
    </citation>
    <scope>NUCLEOTIDE SEQUENCE [LARGE SCALE GENOMIC DNA]</scope>
    <source>
        <strain evidence="2">ZMCS4</strain>
    </source>
</reference>
<dbReference type="EMBL" id="JAYDYW010000007">
    <property type="protein sequence ID" value="MEE1674426.1"/>
    <property type="molecule type" value="Genomic_DNA"/>
</dbReference>
<sequence length="85" mass="10021">MLISHWWSYQPSGYFSPDKVVFKRQDEPLECTWSNYSRVAFGCCLVIVFEQGVPRCKLIFADSLPEHVYRKLCFVINFPKAEVRL</sequence>
<evidence type="ECO:0000313" key="1">
    <source>
        <dbReference type="EMBL" id="MEE1674426.1"/>
    </source>
</evidence>
<keyword evidence="2" id="KW-1185">Reference proteome</keyword>
<comment type="caution">
    <text evidence="1">The sequence shown here is derived from an EMBL/GenBank/DDBJ whole genome shotgun (WGS) entry which is preliminary data.</text>
</comment>
<dbReference type="RefSeq" id="WP_329775553.1">
    <property type="nucleotide sequence ID" value="NZ_JAYDYW010000007.1"/>
</dbReference>
<proteinExistence type="predicted"/>
<organism evidence="1 2">
    <name type="scientific">Agarivorans aestuarii</name>
    <dbReference type="NCBI Taxonomy" id="1563703"/>
    <lineage>
        <taxon>Bacteria</taxon>
        <taxon>Pseudomonadati</taxon>
        <taxon>Pseudomonadota</taxon>
        <taxon>Gammaproteobacteria</taxon>
        <taxon>Alteromonadales</taxon>
        <taxon>Alteromonadaceae</taxon>
        <taxon>Agarivorans</taxon>
    </lineage>
</organism>
<protein>
    <submittedName>
        <fullName evidence="1">Uncharacterized protein</fullName>
    </submittedName>
</protein>